<accession>A0ABT4YP01</accession>
<keyword evidence="1" id="KW-1133">Transmembrane helix</keyword>
<dbReference type="PIRSF" id="PIRSF028153">
    <property type="entry name" value="MSHA_biogenesis_protein_MshI"/>
    <property type="match status" value="1"/>
</dbReference>
<evidence type="ECO:0000313" key="3">
    <source>
        <dbReference type="Proteomes" id="UP001210678"/>
    </source>
</evidence>
<evidence type="ECO:0000313" key="2">
    <source>
        <dbReference type="EMBL" id="MDB1122863.1"/>
    </source>
</evidence>
<feature type="transmembrane region" description="Helical" evidence="1">
    <location>
        <begin position="300"/>
        <end position="323"/>
    </location>
</feature>
<dbReference type="InterPro" id="IPR016871">
    <property type="entry name" value="MSHA_biogenesis_MshI"/>
</dbReference>
<keyword evidence="1" id="KW-0812">Transmembrane</keyword>
<gene>
    <name evidence="2" type="ORF">PGX00_03825</name>
</gene>
<organism evidence="2 3">
    <name type="scientific">Vibrio algarum</name>
    <dbReference type="NCBI Taxonomy" id="3020714"/>
    <lineage>
        <taxon>Bacteria</taxon>
        <taxon>Pseudomonadati</taxon>
        <taxon>Pseudomonadota</taxon>
        <taxon>Gammaproteobacteria</taxon>
        <taxon>Vibrionales</taxon>
        <taxon>Vibrionaceae</taxon>
        <taxon>Vibrio</taxon>
    </lineage>
</organism>
<keyword evidence="1" id="KW-0472">Membrane</keyword>
<sequence length="486" mass="54465">MNVPSLFSKLTSSSNSKNQLRIIIQVDAIYIASSVKADAETLQFPIQSSWEAALQVAISSFANHKYSATVVFSSHYYQSYQIEKPELPKEEWAVALPFLLKDLINERVTEIVADAYLLPDGRRAQTYVLSKKYLTPLVDVLDKAKITLSRVIPEDEVWGHVPTEIDNFMLLYRGVKDSYKVGAFVETKSRFQRVIRGVVSPLTGVASSELQLDSIALELQRSIDYLSSQMRDTAINHLLVMCDEDDSKELAKALSERLNTQVSALNNTGLCGQVLCDTLSLITDDGVNLYPSHLKPKKELFTLSSVVSIWVLLALVMCGYYGYMAYQVSVTEQVLKVKTRNKERLAEEFETLSFQVANNKPNPTMLKAIERIEADIDAKKSTLEVIRHFDDSLKEGYSGVMTSLSELGRNDISISYIELNEKVLNLKGVARTPSSVPKWVKQFKTELNLVGRTFESMNIGRNEQDIVTFELVTQDESKSLPSAGGE</sequence>
<keyword evidence="3" id="KW-1185">Reference proteome</keyword>
<protein>
    <submittedName>
        <fullName evidence="2">MSHA biogenesis protein MshI</fullName>
    </submittedName>
</protein>
<dbReference type="Gene3D" id="3.30.420.380">
    <property type="match status" value="1"/>
</dbReference>
<name>A0ABT4YP01_9VIBR</name>
<dbReference type="EMBL" id="JAQLOI010000001">
    <property type="protein sequence ID" value="MDB1122863.1"/>
    <property type="molecule type" value="Genomic_DNA"/>
</dbReference>
<dbReference type="RefSeq" id="WP_272133023.1">
    <property type="nucleotide sequence ID" value="NZ_JAQLOI010000001.1"/>
</dbReference>
<dbReference type="InterPro" id="IPR043129">
    <property type="entry name" value="ATPase_NBD"/>
</dbReference>
<comment type="caution">
    <text evidence="2">The sequence shown here is derived from an EMBL/GenBank/DDBJ whole genome shotgun (WGS) entry which is preliminary data.</text>
</comment>
<reference evidence="2 3" key="1">
    <citation type="submission" date="2023-01" db="EMBL/GenBank/DDBJ databases">
        <title>Vibrio sp. KJ40-1 sp.nov, isolated from marine algae.</title>
        <authorList>
            <person name="Butt M."/>
            <person name="Kim J.M.J."/>
            <person name="Jeon C.O.C."/>
        </authorList>
    </citation>
    <scope>NUCLEOTIDE SEQUENCE [LARGE SCALE GENOMIC DNA]</scope>
    <source>
        <strain evidence="2 3">KJ40-1</strain>
    </source>
</reference>
<evidence type="ECO:0000256" key="1">
    <source>
        <dbReference type="SAM" id="Phobius"/>
    </source>
</evidence>
<proteinExistence type="predicted"/>
<dbReference type="SUPFAM" id="SSF53067">
    <property type="entry name" value="Actin-like ATPase domain"/>
    <property type="match status" value="1"/>
</dbReference>
<dbReference type="Proteomes" id="UP001210678">
    <property type="component" value="Unassembled WGS sequence"/>
</dbReference>